<dbReference type="PANTHER" id="PTHR23028">
    <property type="entry name" value="ACETYLTRANSFERASE"/>
    <property type="match status" value="1"/>
</dbReference>
<dbReference type="Pfam" id="PF01757">
    <property type="entry name" value="Acyl_transf_3"/>
    <property type="match status" value="1"/>
</dbReference>
<dbReference type="InterPro" id="IPR002656">
    <property type="entry name" value="Acyl_transf_3_dom"/>
</dbReference>
<keyword evidence="1" id="KW-0812">Transmembrane</keyword>
<keyword evidence="1" id="KW-0472">Membrane</keyword>
<evidence type="ECO:0000313" key="3">
    <source>
        <dbReference type="EMBL" id="GFE93740.1"/>
    </source>
</evidence>
<dbReference type="EMBL" id="BLJP01000006">
    <property type="protein sequence ID" value="GFE93740.1"/>
    <property type="molecule type" value="Genomic_DNA"/>
</dbReference>
<dbReference type="GO" id="GO:0000271">
    <property type="term" value="P:polysaccharide biosynthetic process"/>
    <property type="evidence" value="ECO:0007669"/>
    <property type="project" value="TreeGrafter"/>
</dbReference>
<reference evidence="3 4" key="1">
    <citation type="journal article" date="2020" name="Cell Rep.">
        <title>Local necrotic cells trigger systemic immune activation via gut microbiome dysbiosis in Drosophila.</title>
        <authorList>
            <person name="Kosakamoto H."/>
            <person name="Yamauchi T."/>
            <person name="Akuzawa-Tokita Y."/>
            <person name="Nishimura K."/>
            <person name="Soga T."/>
            <person name="Murakami T."/>
            <person name="Mori H."/>
            <person name="Yamamoto K."/>
            <person name="Miyazaki R."/>
            <person name="Koto A."/>
            <person name="Miura M."/>
            <person name="Obata F."/>
        </authorList>
    </citation>
    <scope>NUCLEOTIDE SEQUENCE [LARGE SCALE GENOMIC DNA]</scope>
    <source>
        <strain evidence="3 4">Ai</strain>
    </source>
</reference>
<name>A0A6V8I844_9PROT</name>
<dbReference type="Proteomes" id="UP000548726">
    <property type="component" value="Unassembled WGS sequence"/>
</dbReference>
<feature type="transmembrane region" description="Helical" evidence="1">
    <location>
        <begin position="250"/>
        <end position="268"/>
    </location>
</feature>
<feature type="transmembrane region" description="Helical" evidence="1">
    <location>
        <begin position="191"/>
        <end position="208"/>
    </location>
</feature>
<feature type="transmembrane region" description="Helical" evidence="1">
    <location>
        <begin position="342"/>
        <end position="360"/>
    </location>
</feature>
<evidence type="ECO:0000256" key="1">
    <source>
        <dbReference type="SAM" id="Phobius"/>
    </source>
</evidence>
<dbReference type="PANTHER" id="PTHR23028:SF53">
    <property type="entry name" value="ACYL_TRANSF_3 DOMAIN-CONTAINING PROTEIN"/>
    <property type="match status" value="1"/>
</dbReference>
<comment type="caution">
    <text evidence="3">The sequence shown here is derived from an EMBL/GenBank/DDBJ whole genome shotgun (WGS) entry which is preliminary data.</text>
</comment>
<organism evidence="3 4">
    <name type="scientific">Acetobacter persici</name>
    <dbReference type="NCBI Taxonomy" id="1076596"/>
    <lineage>
        <taxon>Bacteria</taxon>
        <taxon>Pseudomonadati</taxon>
        <taxon>Pseudomonadota</taxon>
        <taxon>Alphaproteobacteria</taxon>
        <taxon>Acetobacterales</taxon>
        <taxon>Acetobacteraceae</taxon>
        <taxon>Acetobacter</taxon>
    </lineage>
</organism>
<feature type="domain" description="Acyltransferase 3" evidence="2">
    <location>
        <begin position="15"/>
        <end position="357"/>
    </location>
</feature>
<keyword evidence="3" id="KW-0808">Transferase</keyword>
<sequence>MVKALFPPPETESRNAGIDVLRGLAIIMVIVNHVAIRLPLEKTHIAGVLPYRVLRFLTHQGYHSVFMFFVISGFLITTGMLRRWGNLRNSQLPFFYARRFSRIVPCLLVLLSTLVVLDLCGVPDFTINKTGQSLSAALASALGLYLNKYECWTGYLPANWDVLWSLSIEELFYLIFPLICLMLPRSEKWQIILFGSAAVALPVTMHLMTGDADICRHKAYLPGASALSAGVAAALLLSRWGRMGRSGVTLLGWLGSIGIFLSCVQVYFLPDSLADDLTVALTLSTGALLIALSKGWGSMARHRALAWVRSCGFMSYEIYLTHMFFVLGLVRAYQAVGLSERSAWICYPVALLGAWLLGYVTDRFLSYPAEHRLRVLFQQRFFRKQKKF</sequence>
<feature type="transmembrane region" description="Helical" evidence="1">
    <location>
        <begin position="318"/>
        <end position="336"/>
    </location>
</feature>
<dbReference type="GO" id="GO:0016020">
    <property type="term" value="C:membrane"/>
    <property type="evidence" value="ECO:0007669"/>
    <property type="project" value="TreeGrafter"/>
</dbReference>
<dbReference type="InterPro" id="IPR050879">
    <property type="entry name" value="Acyltransferase_3"/>
</dbReference>
<feature type="transmembrane region" description="Helical" evidence="1">
    <location>
        <begin position="20"/>
        <end position="40"/>
    </location>
</feature>
<feature type="transmembrane region" description="Helical" evidence="1">
    <location>
        <begin position="220"/>
        <end position="238"/>
    </location>
</feature>
<feature type="transmembrane region" description="Helical" evidence="1">
    <location>
        <begin position="162"/>
        <end position="184"/>
    </location>
</feature>
<protein>
    <submittedName>
        <fullName evidence="3">Acyltransferase</fullName>
    </submittedName>
</protein>
<evidence type="ECO:0000313" key="4">
    <source>
        <dbReference type="Proteomes" id="UP000548726"/>
    </source>
</evidence>
<accession>A0A6V8I844</accession>
<dbReference type="RefSeq" id="WP_179194616.1">
    <property type="nucleotide sequence ID" value="NZ_BLJP01000006.1"/>
</dbReference>
<dbReference type="GO" id="GO:0016747">
    <property type="term" value="F:acyltransferase activity, transferring groups other than amino-acyl groups"/>
    <property type="evidence" value="ECO:0007669"/>
    <property type="project" value="InterPro"/>
</dbReference>
<proteinExistence type="predicted"/>
<keyword evidence="4" id="KW-1185">Reference proteome</keyword>
<gene>
    <name evidence="3" type="ORF">DmAi_17990</name>
</gene>
<feature type="transmembrane region" description="Helical" evidence="1">
    <location>
        <begin position="102"/>
        <end position="125"/>
    </location>
</feature>
<feature type="transmembrane region" description="Helical" evidence="1">
    <location>
        <begin position="280"/>
        <end position="297"/>
    </location>
</feature>
<keyword evidence="3" id="KW-0012">Acyltransferase</keyword>
<feature type="transmembrane region" description="Helical" evidence="1">
    <location>
        <begin position="60"/>
        <end position="81"/>
    </location>
</feature>
<evidence type="ECO:0000259" key="2">
    <source>
        <dbReference type="Pfam" id="PF01757"/>
    </source>
</evidence>
<dbReference type="AlphaFoldDB" id="A0A6V8I844"/>
<keyword evidence="1" id="KW-1133">Transmembrane helix</keyword>